<protein>
    <recommendedName>
        <fullName evidence="4">Chromosome segregation ATPase</fullName>
    </recommendedName>
</protein>
<organism evidence="2 3">
    <name type="scientific">Dysgonomonas hofstadii</name>
    <dbReference type="NCBI Taxonomy" id="637886"/>
    <lineage>
        <taxon>Bacteria</taxon>
        <taxon>Pseudomonadati</taxon>
        <taxon>Bacteroidota</taxon>
        <taxon>Bacteroidia</taxon>
        <taxon>Bacteroidales</taxon>
        <taxon>Dysgonomonadaceae</taxon>
        <taxon>Dysgonomonas</taxon>
    </lineage>
</organism>
<reference evidence="2 3" key="1">
    <citation type="submission" date="2020-08" db="EMBL/GenBank/DDBJ databases">
        <title>Genomic Encyclopedia of Type Strains, Phase IV (KMG-IV): sequencing the most valuable type-strain genomes for metagenomic binning, comparative biology and taxonomic classification.</title>
        <authorList>
            <person name="Goeker M."/>
        </authorList>
    </citation>
    <scope>NUCLEOTIDE SEQUENCE [LARGE SCALE GENOMIC DNA]</scope>
    <source>
        <strain evidence="2 3">DSM 104969</strain>
    </source>
</reference>
<keyword evidence="1" id="KW-0175">Coiled coil</keyword>
<gene>
    <name evidence="2" type="ORF">GGR21_002462</name>
</gene>
<accession>A0A840CME3</accession>
<evidence type="ECO:0000313" key="3">
    <source>
        <dbReference type="Proteomes" id="UP000555103"/>
    </source>
</evidence>
<evidence type="ECO:0008006" key="4">
    <source>
        <dbReference type="Google" id="ProtNLM"/>
    </source>
</evidence>
<feature type="coiled-coil region" evidence="1">
    <location>
        <begin position="75"/>
        <end position="178"/>
    </location>
</feature>
<sequence>MANTNELIPVSTLKELDDFNGKITTSAENMEKLLTDAQKLTTELIKTGNSYKSLSDIINKQNELEKKVNIEIANNTKLLDERTKWEQKIIDLQSEEVKQIEKLKIEYQNKRKEIRDTVKEQQNLAKANETVKKSLEDLQNETKEPNNFDQAETRESQLRRLNILLESSSQNIRNLKESADISGLLQESESGISSITAALNEGNSRLVQITDAQNNYKDALGAGIISHEEYKSAMSDLDVLYENTNASLEKIREEYGQTGKTIKEISSGAFDSLDIKLQQQYRTLSALQLELSGTQLSLKELDKEYKAGNITQDDYIKRRANHQVVERELKADIKSLSDEIKYNTQLVNSAVGSYENISAQYYLLKIRINQMGEAEGDNIEIKRQLEVQSKALYEQMSNLQKATGKHQLDVGKYDIAVRDLTKTISLLDPKLGVIINKIQQISPLKNAWIDINGKLAKSLNITTKAATALQIIGIIALIGAIYLGVKALQEWYDSTQKIEKGLREFNTSLENTSSTFSSQIALVSRLKLQWDSLGDSLQEKEKFIKNNKNEFNSLGLEINNVSSAEKFFRDDTERFIKSLALRAKAAAAASLAAEEYRKSILKQAEIDQKSEHGLTLWETIKARWQSFDLRSGKVGTEEEIINGYIDTLKDEKNISDDLAESYNGLEAAFLSEAAALTTGIDALNKKTNADKKRAEEIKKRAEAEKKAYEELALFEIQQRAEAQKQILNDNKRSFQDREAALNHFISNQKLSIETAAANQLKTENLTKSQIELINLKKQAELAKIDQEGAKFREQITKDYVTQQQKVLNDAYNERIRFIDSGESESFKLLSDQLAQGVISQEEYEKSKLNLSKHFAKKRFDAEVDSLRLVIDLYKSSQKEFAGTKMSELFQGNVDLLSRPLVDAAKLVEKGWEDAGEGIATVFSSQYGIIDSNGKEIEILVTPILPDGTVLSQGELEDYIDNILDGADDILAADNKGIVIAVDVDRDGKAGEQLHQLQEQYYELGETSKEVSEIEKKILDAEVKYNKSINQQKIKDDEDAAKKRLDVEKKLADERKKLLEDLYKQSFELVGALGRAETERNLQKLEQESQDNDKWREGELRKIQEKENSGVLTEQQAEAQRLIIEQQSEERENAIEERKKKIQRDQAEREKQMALLQLAVETAMAVGKIRAQAAVLAANPVTAALAAVAYAQIPIVLASAAVQATTISAQSIPEYAEGTDDHKGGRAIVGDGGRSELIITPSGEVFVTPKTPTLVDLPKHTVVLPDMEKALPLMAMTHLIDRKAQDKIVVAENKRQIQLQEENNHLLKKIAKGNPRLPKSTFITTSGNYIINKNMNYGNN</sequence>
<keyword evidence="3" id="KW-1185">Reference proteome</keyword>
<proteinExistence type="predicted"/>
<dbReference type="EMBL" id="JACIEP010000008">
    <property type="protein sequence ID" value="MBB4036556.1"/>
    <property type="molecule type" value="Genomic_DNA"/>
</dbReference>
<evidence type="ECO:0000313" key="2">
    <source>
        <dbReference type="EMBL" id="MBB4036556.1"/>
    </source>
</evidence>
<dbReference type="RefSeq" id="WP_183307457.1">
    <property type="nucleotide sequence ID" value="NZ_JACIEP010000008.1"/>
</dbReference>
<dbReference type="Proteomes" id="UP000555103">
    <property type="component" value="Unassembled WGS sequence"/>
</dbReference>
<feature type="coiled-coil region" evidence="1">
    <location>
        <begin position="1111"/>
        <end position="1144"/>
    </location>
</feature>
<evidence type="ECO:0000256" key="1">
    <source>
        <dbReference type="SAM" id="Coils"/>
    </source>
</evidence>
<name>A0A840CME3_9BACT</name>
<comment type="caution">
    <text evidence="2">The sequence shown here is derived from an EMBL/GenBank/DDBJ whole genome shotgun (WGS) entry which is preliminary data.</text>
</comment>
<feature type="coiled-coil region" evidence="1">
    <location>
        <begin position="680"/>
        <end position="737"/>
    </location>
</feature>